<name>A0ABD1D3D5_CULPP</name>
<gene>
    <name evidence="2" type="ORF">pipiens_012215</name>
</gene>
<reference evidence="2 3" key="1">
    <citation type="submission" date="2024-05" db="EMBL/GenBank/DDBJ databases">
        <title>Culex pipiens pipiens assembly and annotation.</title>
        <authorList>
            <person name="Alout H."/>
            <person name="Durand T."/>
        </authorList>
    </citation>
    <scope>NUCLEOTIDE SEQUENCE [LARGE SCALE GENOMIC DNA]</scope>
    <source>
        <strain evidence="2">HA-2024</strain>
        <tissue evidence="2">Whole body</tissue>
    </source>
</reference>
<protein>
    <submittedName>
        <fullName evidence="2">Uncharacterized protein</fullName>
    </submittedName>
</protein>
<evidence type="ECO:0000256" key="1">
    <source>
        <dbReference type="SAM" id="MobiDB-lite"/>
    </source>
</evidence>
<dbReference type="Proteomes" id="UP001562425">
    <property type="component" value="Unassembled WGS sequence"/>
</dbReference>
<accession>A0ABD1D3D5</accession>
<dbReference type="AlphaFoldDB" id="A0ABD1D3D5"/>
<sequence>MVHSHSAKRKDQPAGQQQRREMDRGVRDDRASGDMVPQEIMKRHIDSEEDDRFSARSRLWIRRRSLIFLALQLYHLEMARGSRWQRNQGSGNLGQTGRG</sequence>
<evidence type="ECO:0000313" key="3">
    <source>
        <dbReference type="Proteomes" id="UP001562425"/>
    </source>
</evidence>
<dbReference type="EMBL" id="JBEHCU010007778">
    <property type="protein sequence ID" value="KAL1392804.1"/>
    <property type="molecule type" value="Genomic_DNA"/>
</dbReference>
<evidence type="ECO:0000313" key="2">
    <source>
        <dbReference type="EMBL" id="KAL1392804.1"/>
    </source>
</evidence>
<keyword evidence="3" id="KW-1185">Reference proteome</keyword>
<organism evidence="2 3">
    <name type="scientific">Culex pipiens pipiens</name>
    <name type="common">Northern house mosquito</name>
    <dbReference type="NCBI Taxonomy" id="38569"/>
    <lineage>
        <taxon>Eukaryota</taxon>
        <taxon>Metazoa</taxon>
        <taxon>Ecdysozoa</taxon>
        <taxon>Arthropoda</taxon>
        <taxon>Hexapoda</taxon>
        <taxon>Insecta</taxon>
        <taxon>Pterygota</taxon>
        <taxon>Neoptera</taxon>
        <taxon>Endopterygota</taxon>
        <taxon>Diptera</taxon>
        <taxon>Nematocera</taxon>
        <taxon>Culicoidea</taxon>
        <taxon>Culicidae</taxon>
        <taxon>Culicinae</taxon>
        <taxon>Culicini</taxon>
        <taxon>Culex</taxon>
        <taxon>Culex</taxon>
    </lineage>
</organism>
<feature type="compositionally biased region" description="Basic and acidic residues" evidence="1">
    <location>
        <begin position="18"/>
        <end position="32"/>
    </location>
</feature>
<feature type="region of interest" description="Disordered" evidence="1">
    <location>
        <begin position="1"/>
        <end position="43"/>
    </location>
</feature>
<comment type="caution">
    <text evidence="2">The sequence shown here is derived from an EMBL/GenBank/DDBJ whole genome shotgun (WGS) entry which is preliminary data.</text>
</comment>
<proteinExistence type="predicted"/>